<dbReference type="CDD" id="cd17099">
    <property type="entry name" value="FERM_F1_PTPN14_like"/>
    <property type="match status" value="1"/>
</dbReference>
<name>A0ABN7ST18_OIKDI</name>
<dbReference type="Gene3D" id="3.90.190.10">
    <property type="entry name" value="Protein tyrosine phosphatase superfamily"/>
    <property type="match status" value="1"/>
</dbReference>
<feature type="region of interest" description="Disordered" evidence="3">
    <location>
        <begin position="522"/>
        <end position="557"/>
    </location>
</feature>
<evidence type="ECO:0000256" key="2">
    <source>
        <dbReference type="ARBA" id="ARBA00022801"/>
    </source>
</evidence>
<dbReference type="InterPro" id="IPR035963">
    <property type="entry name" value="FERM_2"/>
</dbReference>
<dbReference type="SMART" id="SM00295">
    <property type="entry name" value="B41"/>
    <property type="match status" value="1"/>
</dbReference>
<feature type="compositionally biased region" description="Pro residues" evidence="3">
    <location>
        <begin position="524"/>
        <end position="538"/>
    </location>
</feature>
<dbReference type="EMBL" id="OU015566">
    <property type="protein sequence ID" value="CAG5104987.1"/>
    <property type="molecule type" value="Genomic_DNA"/>
</dbReference>
<dbReference type="SUPFAM" id="SSF54236">
    <property type="entry name" value="Ubiquitin-like"/>
    <property type="match status" value="1"/>
</dbReference>
<dbReference type="InterPro" id="IPR019748">
    <property type="entry name" value="FERM_central"/>
</dbReference>
<dbReference type="CDD" id="cd14473">
    <property type="entry name" value="FERM_B-lobe"/>
    <property type="match status" value="1"/>
</dbReference>
<dbReference type="PANTHER" id="PTHR45706:SF4">
    <property type="entry name" value="TYROSINE-PROTEIN PHOSPHATASE"/>
    <property type="match status" value="1"/>
</dbReference>
<dbReference type="PANTHER" id="PTHR45706">
    <property type="entry name" value="TYROSINE-PROTEIN PHOSPHATASE"/>
    <property type="match status" value="1"/>
</dbReference>
<dbReference type="Gene3D" id="1.20.80.10">
    <property type="match status" value="1"/>
</dbReference>
<feature type="compositionally biased region" description="Polar residues" evidence="3">
    <location>
        <begin position="543"/>
        <end position="555"/>
    </location>
</feature>
<sequence length="1009" mass="115757">MPRIDFTFLPSIRGQYNLAKKNSRLVQIVLLDKTSLDWPLDGKPTGLDCIQYIQAKLNFTETKYFGLKVVPRSTKNEHKSPRWIDLNKPLKRQLSNAGTNVLYLRFMFYVASPLIFEEEQTRYFYFLQIRNDVFDDNLILDKNTSVTLAAYSLQAEEGDYDPEKHTVDFLRHFYLFPNSMANDEIYLIEKAIDAYKQLTGTFKGDAEMLYLQICEGLEGYAEEHTPVQDASGKRISIGSSFEGVIEKSDVERTFKWETVKKVDFRGSTLALRLVNEPSPLQYFLDDSDFTKYTAKLFHARIGFYNENPEATKPIQGDRQLKSEYQLERRPTLRKNQQVHLRDQAVDNEQVQNSVGNSLASLNSVQSPPTYVSPPDYKDACRQRAVHIQRPQSLRSNQNHYQTRFEKTRKRLGNKQRPQSMVDTHNRYRKQGQMYNRPQYDDSVAISSPDLVTQNLMSTSERNLPTNTNGQSSRHAHNTGFNYHGLQRYSEFSTSTPEHLHKFSGFSVSPNFASIDAGPVFVPKTPTPTQPAKPQPPTLPSYEEYTSSQRSLNQEGLGSRSRLHLAVTQQARYNMYPAAAQNARYISKSKNSLYDVEEAPPMAMGLGSSYEGLSMRDQNQNVVNNLPPPDFQSYSQMTQSRVPPRIQPSIRKVPTYEEYVSRAKQWNPENILPAKPDFELGKAKPELIHGKTMSVTSSQTMVVVPDEEGQHELAVKNVVDGGLKTLEVKKKTILTEQMMTNEGIYQGPADVAEMVKNSKESSKESSPQISSLDGVEQKLTSEAELRHEFASIKSDQFAQKTARVSVPFDGLDHQFLCLTTPKTKDDIHDFWKTVWREKSTIIIHLSGAVDYANEDIINGEYEIRNRIQPIEDASIISRQLNVFRKFTSRESKKRKLYYFQVVPIFDHSGRPFPTSIQSFCDVDDELSKIFNLKRRKYPVTIVSDNVELFSGAFVLSRLVRFGAYYSQVPPKVNELLTSIRKSNSNYVPYFEQYEFVYRLLAHSLQKFRLI</sequence>
<dbReference type="InterPro" id="IPR018979">
    <property type="entry name" value="FERM_N"/>
</dbReference>
<dbReference type="PROSITE" id="PS00660">
    <property type="entry name" value="FERM_1"/>
    <property type="match status" value="1"/>
</dbReference>
<dbReference type="PRINTS" id="PR00935">
    <property type="entry name" value="BAND41"/>
</dbReference>
<comment type="similarity">
    <text evidence="1">Belongs to the protein-tyrosine phosphatase family.</text>
</comment>
<reference evidence="6 7" key="1">
    <citation type="submission" date="2021-04" db="EMBL/GenBank/DDBJ databases">
        <authorList>
            <person name="Bliznina A."/>
        </authorList>
    </citation>
    <scope>NUCLEOTIDE SEQUENCE [LARGE SCALE GENOMIC DNA]</scope>
</reference>
<proteinExistence type="inferred from homology"/>
<keyword evidence="2" id="KW-0378">Hydrolase</keyword>
<organism evidence="6 7">
    <name type="scientific">Oikopleura dioica</name>
    <name type="common">Tunicate</name>
    <dbReference type="NCBI Taxonomy" id="34765"/>
    <lineage>
        <taxon>Eukaryota</taxon>
        <taxon>Metazoa</taxon>
        <taxon>Chordata</taxon>
        <taxon>Tunicata</taxon>
        <taxon>Appendicularia</taxon>
        <taxon>Copelata</taxon>
        <taxon>Oikopleuridae</taxon>
        <taxon>Oikopleura</taxon>
    </lineage>
</organism>
<dbReference type="Gene3D" id="3.10.20.90">
    <property type="entry name" value="Phosphatidylinositol 3-kinase Catalytic Subunit, Chain A, domain 1"/>
    <property type="match status" value="1"/>
</dbReference>
<dbReference type="InterPro" id="IPR019747">
    <property type="entry name" value="FERM_CS"/>
</dbReference>
<accession>A0ABN7ST18</accession>
<gene>
    <name evidence="6" type="ORF">OKIOD_LOCUS10498</name>
</gene>
<dbReference type="Proteomes" id="UP001158576">
    <property type="component" value="Chromosome 1"/>
</dbReference>
<dbReference type="InterPro" id="IPR029021">
    <property type="entry name" value="Prot-tyrosine_phosphatase-like"/>
</dbReference>
<dbReference type="InterPro" id="IPR000242">
    <property type="entry name" value="PTP_cat"/>
</dbReference>
<dbReference type="Pfam" id="PF00102">
    <property type="entry name" value="Y_phosphatase"/>
    <property type="match status" value="1"/>
</dbReference>
<evidence type="ECO:0000259" key="4">
    <source>
        <dbReference type="PROSITE" id="PS50055"/>
    </source>
</evidence>
<evidence type="ECO:0000313" key="7">
    <source>
        <dbReference type="Proteomes" id="UP001158576"/>
    </source>
</evidence>
<feature type="region of interest" description="Disordered" evidence="3">
    <location>
        <begin position="754"/>
        <end position="776"/>
    </location>
</feature>
<dbReference type="Pfam" id="PF09379">
    <property type="entry name" value="FERM_N"/>
    <property type="match status" value="1"/>
</dbReference>
<keyword evidence="7" id="KW-1185">Reference proteome</keyword>
<dbReference type="Pfam" id="PF00373">
    <property type="entry name" value="FERM_M"/>
    <property type="match status" value="1"/>
</dbReference>
<feature type="domain" description="Tyrosine-protein phosphatase" evidence="4">
    <location>
        <begin position="814"/>
        <end position="1002"/>
    </location>
</feature>
<dbReference type="PROSITE" id="PS50057">
    <property type="entry name" value="FERM_3"/>
    <property type="match status" value="1"/>
</dbReference>
<dbReference type="InterPro" id="IPR000299">
    <property type="entry name" value="FERM_domain"/>
</dbReference>
<dbReference type="SUPFAM" id="SSF47031">
    <property type="entry name" value="Second domain of FERM"/>
    <property type="match status" value="1"/>
</dbReference>
<dbReference type="PROSITE" id="PS50055">
    <property type="entry name" value="TYR_PHOSPHATASE_PTP"/>
    <property type="match status" value="1"/>
</dbReference>
<evidence type="ECO:0000256" key="3">
    <source>
        <dbReference type="SAM" id="MobiDB-lite"/>
    </source>
</evidence>
<dbReference type="InterPro" id="IPR019749">
    <property type="entry name" value="Band_41_domain"/>
</dbReference>
<dbReference type="InterPro" id="IPR029071">
    <property type="entry name" value="Ubiquitin-like_domsf"/>
</dbReference>
<evidence type="ECO:0000259" key="5">
    <source>
        <dbReference type="PROSITE" id="PS50057"/>
    </source>
</evidence>
<evidence type="ECO:0000256" key="1">
    <source>
        <dbReference type="ARBA" id="ARBA00009580"/>
    </source>
</evidence>
<dbReference type="SUPFAM" id="SSF50729">
    <property type="entry name" value="PH domain-like"/>
    <property type="match status" value="1"/>
</dbReference>
<protein>
    <submittedName>
        <fullName evidence="6">Oidioi.mRNA.OKI2018_I69.chr1.g1733.t1.cds</fullName>
    </submittedName>
</protein>
<evidence type="ECO:0000313" key="6">
    <source>
        <dbReference type="EMBL" id="CAG5104987.1"/>
    </source>
</evidence>
<feature type="domain" description="FERM" evidence="5">
    <location>
        <begin position="24"/>
        <end position="308"/>
    </location>
</feature>
<dbReference type="SUPFAM" id="SSF52799">
    <property type="entry name" value="(Phosphotyrosine protein) phosphatases II"/>
    <property type="match status" value="1"/>
</dbReference>
<dbReference type="InterPro" id="IPR014352">
    <property type="entry name" value="FERM/acyl-CoA-bd_prot_sf"/>
</dbReference>